<gene>
    <name evidence="2" type="ORF">K0O23_16265</name>
</gene>
<dbReference type="InterPro" id="IPR045043">
    <property type="entry name" value="Lea14-like"/>
</dbReference>
<keyword evidence="3" id="KW-1185">Reference proteome</keyword>
<accession>A0ABS7CXT6</accession>
<dbReference type="PANTHER" id="PTHR31459:SF2">
    <property type="entry name" value="OS03G0843300 PROTEIN"/>
    <property type="match status" value="1"/>
</dbReference>
<dbReference type="PANTHER" id="PTHR31459">
    <property type="match status" value="1"/>
</dbReference>
<dbReference type="SUPFAM" id="SSF117070">
    <property type="entry name" value="LEA14-like"/>
    <property type="match status" value="6"/>
</dbReference>
<protein>
    <submittedName>
        <fullName evidence="2">LEA type 2 family protein</fullName>
    </submittedName>
</protein>
<sequence>MKKTGWIVLVVLLLLIIGGIAYIVIKEKYYPKVKGVEYINLDLVRDTAIVKAGINVQNRIPLPIAIDSVNYVFKGAEDTLGRGQMTTDHTLPALGDRVIDFKMLLDFEKYRDHIKNNQGKDSIKVNVDMDVYFDLPLMSPKSITINRKITVPVARSPEMKIRELKVRGFSVEDGYSMLLSIEATNKNLPGLKIDNFKYNVTLGDTLKITGQVDTTFTVEKGSKLLEIPLVLSTSDAVALIKKKLKGDKSWEYDAALEAQIKSEHPLFDSFSLSVEKSGELDVGGMGTGKDYMPSVSKVKRLKIDSNEEKTRIQADIVVHNPSPFPFYIDSASYFIRHQGKVIAQGKRDFEKILPKSGDQSLRLELLVDESAYQNLMKQVQGQEKVALDIELNLIYNLPDSEQTQKLALRRQVQVPVPGQAGIQVAGLEVRELDPQKGAYLGLKLKVQSSNLPDLQIKNLDYRLQLSEDILLTGQTKEPLEITGKDAEVEIPIRLSAADVNQLIKRAISGSTDWKYNLQATATIVSSNKILGSTKINLEFTGVLELAKGSGGQLMPQVTKIDTLDVTIAYDTAWVKLNVQVKNPLPIPIHINYIGIQVSHKADTFALSQENISKTLPPGGMQTGWITLGVNYKTWRDHLKHHQQQDSMLLKENITLDYTIADLAPQRVKLANEFMIPMPKVPVTELQKTKLKGINLKSGIVLNALVQIQNANTKGLEISDITYNICAQNLLDACGTINRTYDIPLGQSIVKVPISLSIGEVFRALFSKISGSNEERTLYINTSATVDTGNPKIKNTFVRFEKWEKTMLFQKKKKAKPKDADQVAQ</sequence>
<evidence type="ECO:0000256" key="1">
    <source>
        <dbReference type="SAM" id="Phobius"/>
    </source>
</evidence>
<dbReference type="RefSeq" id="WP_219878507.1">
    <property type="nucleotide sequence ID" value="NZ_JAHYXK010000017.1"/>
</dbReference>
<evidence type="ECO:0000313" key="2">
    <source>
        <dbReference type="EMBL" id="MBW7468632.1"/>
    </source>
</evidence>
<organism evidence="2 3">
    <name type="scientific">Pontibacter aydingkolensis</name>
    <dbReference type="NCBI Taxonomy" id="1911536"/>
    <lineage>
        <taxon>Bacteria</taxon>
        <taxon>Pseudomonadati</taxon>
        <taxon>Bacteroidota</taxon>
        <taxon>Cytophagia</taxon>
        <taxon>Cytophagales</taxon>
        <taxon>Hymenobacteraceae</taxon>
        <taxon>Pontibacter</taxon>
    </lineage>
</organism>
<comment type="caution">
    <text evidence="2">The sequence shown here is derived from an EMBL/GenBank/DDBJ whole genome shotgun (WGS) entry which is preliminary data.</text>
</comment>
<keyword evidence="1" id="KW-1133">Transmembrane helix</keyword>
<proteinExistence type="predicted"/>
<keyword evidence="1" id="KW-0472">Membrane</keyword>
<name>A0ABS7CXT6_9BACT</name>
<dbReference type="Gene3D" id="2.60.40.1820">
    <property type="match status" value="6"/>
</dbReference>
<evidence type="ECO:0000313" key="3">
    <source>
        <dbReference type="Proteomes" id="UP000813018"/>
    </source>
</evidence>
<dbReference type="Proteomes" id="UP000813018">
    <property type="component" value="Unassembled WGS sequence"/>
</dbReference>
<keyword evidence="1" id="KW-0812">Transmembrane</keyword>
<feature type="transmembrane region" description="Helical" evidence="1">
    <location>
        <begin position="6"/>
        <end position="25"/>
    </location>
</feature>
<reference evidence="2 3" key="1">
    <citation type="journal article" date="2016" name="Int. J. Syst. Evol. Microbiol.">
        <title>Pontibacter aydingkolensis sp. nov., isolated from soil of a salt lake.</title>
        <authorList>
            <person name="Osman G."/>
            <person name="Zhang T."/>
            <person name="Lou K."/>
            <person name="Gao Y."/>
            <person name="Chang W."/>
            <person name="Lin Q."/>
            <person name="Yang H.M."/>
            <person name="Huo X.D."/>
            <person name="Wang N."/>
        </authorList>
    </citation>
    <scope>NUCLEOTIDE SEQUENCE [LARGE SCALE GENOMIC DNA]</scope>
    <source>
        <strain evidence="2 3">KACC 19255</strain>
    </source>
</reference>
<dbReference type="EMBL" id="JAHYXK010000017">
    <property type="protein sequence ID" value="MBW7468632.1"/>
    <property type="molecule type" value="Genomic_DNA"/>
</dbReference>